<dbReference type="EMBL" id="KY774314">
    <property type="protein sequence ID" value="ART31047.1"/>
    <property type="molecule type" value="Genomic_DNA"/>
</dbReference>
<geneLocation type="mitochondrion" evidence="1"/>
<proteinExistence type="predicted"/>
<protein>
    <submittedName>
        <fullName evidence="1">Uncharacterized protein</fullName>
    </submittedName>
</protein>
<reference evidence="1" key="1">
    <citation type="submission" date="2017-03" db="EMBL/GenBank/DDBJ databases">
        <title>The mitochondrial genome of the carnivorous plant Utricularia reniformis (Lentibulariaceae): structure, comparative analysis and evolutionary landmarks.</title>
        <authorList>
            <person name="Silva S.R."/>
            <person name="Alvarenga D.O."/>
            <person name="Michael T.P."/>
            <person name="Miranda V.F.O."/>
            <person name="Varani A.M."/>
        </authorList>
    </citation>
    <scope>NUCLEOTIDE SEQUENCE</scope>
</reference>
<keyword evidence="1" id="KW-0496">Mitochondrion</keyword>
<evidence type="ECO:0000313" key="1">
    <source>
        <dbReference type="EMBL" id="ART31047.1"/>
    </source>
</evidence>
<dbReference type="AlphaFoldDB" id="A0A1Y0B0Y3"/>
<sequence length="48" mass="5554">MKGIPLWNSNDLTRRVWDRYHLPFLQQEATLNAILLGDLATRRGCGRS</sequence>
<accession>A0A1Y0B0Y3</accession>
<organism evidence="1">
    <name type="scientific">Utricularia reniformis</name>
    <dbReference type="NCBI Taxonomy" id="192314"/>
    <lineage>
        <taxon>Eukaryota</taxon>
        <taxon>Viridiplantae</taxon>
        <taxon>Streptophyta</taxon>
        <taxon>Embryophyta</taxon>
        <taxon>Tracheophyta</taxon>
        <taxon>Spermatophyta</taxon>
        <taxon>Magnoliopsida</taxon>
        <taxon>eudicotyledons</taxon>
        <taxon>Gunneridae</taxon>
        <taxon>Pentapetalae</taxon>
        <taxon>asterids</taxon>
        <taxon>lamiids</taxon>
        <taxon>Lamiales</taxon>
        <taxon>Lentibulariaceae</taxon>
        <taxon>Utricularia</taxon>
    </lineage>
</organism>
<name>A0A1Y0B0Y3_9LAMI</name>
<gene>
    <name evidence="1" type="ORF">AEK19_MT0812</name>
</gene>